<comment type="caution">
    <text evidence="3">The sequence shown here is derived from an EMBL/GenBank/DDBJ whole genome shotgun (WGS) entry which is preliminary data.</text>
</comment>
<dbReference type="PIRSF" id="PIRSF016487">
    <property type="entry name" value="CYTH_UCP016487"/>
    <property type="match status" value="1"/>
</dbReference>
<evidence type="ECO:0000259" key="2">
    <source>
        <dbReference type="PROSITE" id="PS51707"/>
    </source>
</evidence>
<dbReference type="Pfam" id="PF01928">
    <property type="entry name" value="CYTH"/>
    <property type="match status" value="1"/>
</dbReference>
<feature type="domain" description="CYTH" evidence="2">
    <location>
        <begin position="15"/>
        <end position="162"/>
    </location>
</feature>
<protein>
    <recommendedName>
        <fullName evidence="2">CYTH domain-containing protein</fullName>
    </recommendedName>
</protein>
<dbReference type="HOGENOM" id="CLU_109545_1_0_6"/>
<dbReference type="PANTHER" id="PTHR40114">
    <property type="entry name" value="SLR0698 PROTEIN"/>
    <property type="match status" value="1"/>
</dbReference>
<name>A4BUN3_9GAMM</name>
<proteinExistence type="predicted"/>
<organism evidence="3 4">
    <name type="scientific">Nitrococcus mobilis Nb-231</name>
    <dbReference type="NCBI Taxonomy" id="314278"/>
    <lineage>
        <taxon>Bacteria</taxon>
        <taxon>Pseudomonadati</taxon>
        <taxon>Pseudomonadota</taxon>
        <taxon>Gammaproteobacteria</taxon>
        <taxon>Chromatiales</taxon>
        <taxon>Ectothiorhodospiraceae</taxon>
        <taxon>Nitrococcus</taxon>
    </lineage>
</organism>
<dbReference type="eggNOG" id="COG2954">
    <property type="taxonomic scope" value="Bacteria"/>
</dbReference>
<dbReference type="PROSITE" id="PS51707">
    <property type="entry name" value="CYTH"/>
    <property type="match status" value="1"/>
</dbReference>
<dbReference type="SUPFAM" id="SSF55154">
    <property type="entry name" value="CYTH-like phosphatases"/>
    <property type="match status" value="1"/>
</dbReference>
<dbReference type="PANTHER" id="PTHR40114:SF1">
    <property type="entry name" value="SLR0698 PROTEIN"/>
    <property type="match status" value="1"/>
</dbReference>
<keyword evidence="4" id="KW-1185">Reference proteome</keyword>
<dbReference type="STRING" id="314278.NB231_07367"/>
<evidence type="ECO:0000313" key="3">
    <source>
        <dbReference type="EMBL" id="EAR20599.1"/>
    </source>
</evidence>
<gene>
    <name evidence="3" type="ORF">NB231_07367</name>
</gene>
<accession>A4BUN3</accession>
<dbReference type="InterPro" id="IPR023577">
    <property type="entry name" value="CYTH_domain"/>
</dbReference>
<dbReference type="InterPro" id="IPR033469">
    <property type="entry name" value="CYTH-like_dom_sf"/>
</dbReference>
<dbReference type="AlphaFoldDB" id="A4BUN3"/>
<feature type="active site" description="Proton acceptor" evidence="1">
    <location>
        <position position="43"/>
    </location>
</feature>
<dbReference type="CDD" id="cd07891">
    <property type="entry name" value="CYTH-like_CthTTM-like_1"/>
    <property type="match status" value="1"/>
</dbReference>
<dbReference type="Proteomes" id="UP000003374">
    <property type="component" value="Unassembled WGS sequence"/>
</dbReference>
<evidence type="ECO:0000313" key="4">
    <source>
        <dbReference type="Proteomes" id="UP000003374"/>
    </source>
</evidence>
<dbReference type="InterPro" id="IPR012042">
    <property type="entry name" value="NeuTTM/CthTTM-like"/>
</dbReference>
<dbReference type="EMBL" id="AAOF01000019">
    <property type="protein sequence ID" value="EAR20599.1"/>
    <property type="molecule type" value="Genomic_DNA"/>
</dbReference>
<dbReference type="Gene3D" id="2.40.320.10">
    <property type="entry name" value="Hypothetical Protein Pfu-838710-001"/>
    <property type="match status" value="1"/>
</dbReference>
<evidence type="ECO:0000256" key="1">
    <source>
        <dbReference type="PIRSR" id="PIRSR016487-1"/>
    </source>
</evidence>
<sequence length="176" mass="20260">MVAVHTRVVRSLSVATEIERKFLVIADDWQRDADAGTTYRQGYLIGCSTSSVRVRLAGEQAWLNIKSGTMTISRREYDYPIPARDATEMLAELCRKPLIEKIRYRVRVGAHVWEVDCFQGENAGLVVAEIELTDPQERFTVPVWAGHEVSDRLRYYNVNLVDYPYRDWTEAERAGF</sequence>
<reference evidence="3 4" key="1">
    <citation type="submission" date="2006-02" db="EMBL/GenBank/DDBJ databases">
        <authorList>
            <person name="Waterbury J."/>
            <person name="Ferriera S."/>
            <person name="Johnson J."/>
            <person name="Kravitz S."/>
            <person name="Halpern A."/>
            <person name="Remington K."/>
            <person name="Beeson K."/>
            <person name="Tran B."/>
            <person name="Rogers Y.-H."/>
            <person name="Friedman R."/>
            <person name="Venter J.C."/>
        </authorList>
    </citation>
    <scope>NUCLEOTIDE SEQUENCE [LARGE SCALE GENOMIC DNA]</scope>
    <source>
        <strain evidence="3 4">Nb-231</strain>
    </source>
</reference>
<dbReference type="SMART" id="SM01118">
    <property type="entry name" value="CYTH"/>
    <property type="match status" value="1"/>
</dbReference>